<evidence type="ECO:0008006" key="3">
    <source>
        <dbReference type="Google" id="ProtNLM"/>
    </source>
</evidence>
<dbReference type="RefSeq" id="WP_189210613.1">
    <property type="nucleotide sequence ID" value="NZ_BMRB01000002.1"/>
</dbReference>
<comment type="caution">
    <text evidence="1">The sequence shown here is derived from an EMBL/GenBank/DDBJ whole genome shotgun (WGS) entry which is preliminary data.</text>
</comment>
<proteinExistence type="predicted"/>
<keyword evidence="2" id="KW-1185">Reference proteome</keyword>
<dbReference type="EMBL" id="BMRB01000002">
    <property type="protein sequence ID" value="GGS30757.1"/>
    <property type="molecule type" value="Genomic_DNA"/>
</dbReference>
<name>A0A918LCR3_9PSEU</name>
<gene>
    <name evidence="1" type="ORF">GCM10010171_25470</name>
</gene>
<dbReference type="Proteomes" id="UP000660680">
    <property type="component" value="Unassembled WGS sequence"/>
</dbReference>
<dbReference type="AlphaFoldDB" id="A0A918LCR3"/>
<reference evidence="1" key="2">
    <citation type="submission" date="2020-09" db="EMBL/GenBank/DDBJ databases">
        <authorList>
            <person name="Sun Q."/>
            <person name="Ohkuma M."/>
        </authorList>
    </citation>
    <scope>NUCLEOTIDE SEQUENCE</scope>
    <source>
        <strain evidence="1">JCM 3276</strain>
    </source>
</reference>
<organism evidence="1 2">
    <name type="scientific">Actinokineospora fastidiosa</name>
    <dbReference type="NCBI Taxonomy" id="1816"/>
    <lineage>
        <taxon>Bacteria</taxon>
        <taxon>Bacillati</taxon>
        <taxon>Actinomycetota</taxon>
        <taxon>Actinomycetes</taxon>
        <taxon>Pseudonocardiales</taxon>
        <taxon>Pseudonocardiaceae</taxon>
        <taxon>Actinokineospora</taxon>
    </lineage>
</organism>
<evidence type="ECO:0000313" key="2">
    <source>
        <dbReference type="Proteomes" id="UP000660680"/>
    </source>
</evidence>
<accession>A0A918LCR3</accession>
<reference evidence="1" key="1">
    <citation type="journal article" date="2014" name="Int. J. Syst. Evol. Microbiol.">
        <title>Complete genome sequence of Corynebacterium casei LMG S-19264T (=DSM 44701T), isolated from a smear-ripened cheese.</title>
        <authorList>
            <consortium name="US DOE Joint Genome Institute (JGI-PGF)"/>
            <person name="Walter F."/>
            <person name="Albersmeier A."/>
            <person name="Kalinowski J."/>
            <person name="Ruckert C."/>
        </authorList>
    </citation>
    <scope>NUCLEOTIDE SEQUENCE</scope>
    <source>
        <strain evidence="1">JCM 3276</strain>
    </source>
</reference>
<protein>
    <recommendedName>
        <fullName evidence="3">YtkA-like domain-containing protein</fullName>
    </recommendedName>
</protein>
<sequence>MKIVALVAGVFAVVLLGWLVWPTDDEPTVLHARTAHHVVRLSMAEPRIGANEVRLEITDGQGRPADLREVTVEPVMPQMGHITAPVPARAGADGRRVAELPLNMGGQWVITVTLHGPAGSENVDFPLLVNG</sequence>
<evidence type="ECO:0000313" key="1">
    <source>
        <dbReference type="EMBL" id="GGS30757.1"/>
    </source>
</evidence>